<accession>A0ABU4T4R2</accession>
<reference evidence="2 3" key="2">
    <citation type="submission" date="2023-11" db="EMBL/GenBank/DDBJ databases">
        <authorList>
            <person name="Lara A.C."/>
            <person name="Chronakova A."/>
        </authorList>
    </citation>
    <scope>NUCLEOTIDE SEQUENCE [LARGE SCALE GENOMIC DNA]</scope>
    <source>
        <strain evidence="2 3">BCCO 10_0856</strain>
    </source>
</reference>
<keyword evidence="3" id="KW-1185">Reference proteome</keyword>
<proteinExistence type="predicted"/>
<keyword evidence="1" id="KW-1133">Transmembrane helix</keyword>
<evidence type="ECO:0000313" key="3">
    <source>
        <dbReference type="Proteomes" id="UP001285521"/>
    </source>
</evidence>
<name>A0ABU4T4R2_9PSEU</name>
<dbReference type="EMBL" id="JAXAVW010000019">
    <property type="protein sequence ID" value="MDX8033142.1"/>
    <property type="molecule type" value="Genomic_DNA"/>
</dbReference>
<feature type="transmembrane region" description="Helical" evidence="1">
    <location>
        <begin position="38"/>
        <end position="54"/>
    </location>
</feature>
<evidence type="ECO:0000313" key="2">
    <source>
        <dbReference type="EMBL" id="MDX8033142.1"/>
    </source>
</evidence>
<keyword evidence="1" id="KW-0812">Transmembrane</keyword>
<dbReference type="Proteomes" id="UP001285521">
    <property type="component" value="Unassembled WGS sequence"/>
</dbReference>
<evidence type="ECO:0000256" key="1">
    <source>
        <dbReference type="SAM" id="Phobius"/>
    </source>
</evidence>
<organism evidence="2 3">
    <name type="scientific">Lentzea miocenica</name>
    <dbReference type="NCBI Taxonomy" id="3095431"/>
    <lineage>
        <taxon>Bacteria</taxon>
        <taxon>Bacillati</taxon>
        <taxon>Actinomycetota</taxon>
        <taxon>Actinomycetes</taxon>
        <taxon>Pseudonocardiales</taxon>
        <taxon>Pseudonocardiaceae</taxon>
        <taxon>Lentzea</taxon>
    </lineage>
</organism>
<gene>
    <name evidence="2" type="ORF">SK803_23230</name>
</gene>
<reference evidence="2 3" key="1">
    <citation type="submission" date="2023-11" db="EMBL/GenBank/DDBJ databases">
        <title>Lentzea sokolovensis, sp. nov., Lentzea kristufkii, sp. nov., and Lentzea miocenensis, sp. nov., rare actinobacteria from Sokolov Coal Basin, Miocene lacustrine sediment, Czech Republic.</title>
        <authorList>
            <person name="Lara A."/>
            <person name="Kotroba L."/>
            <person name="Nouioui I."/>
            <person name="Neumann-Schaal M."/>
            <person name="Mast Y."/>
            <person name="Chronakova A."/>
        </authorList>
    </citation>
    <scope>NUCLEOTIDE SEQUENCE [LARGE SCALE GENOMIC DNA]</scope>
    <source>
        <strain evidence="2 3">BCCO 10_0856</strain>
    </source>
</reference>
<keyword evidence="1" id="KW-0472">Membrane</keyword>
<dbReference type="RefSeq" id="WP_319968170.1">
    <property type="nucleotide sequence ID" value="NZ_JAXAVW010000019.1"/>
</dbReference>
<sequence>MEQHTHVHRPYWQCLAFASIWYAAIVLVNVWGDNVLNTLLLGVVPWLGTSVALLRVAHGGMKAWRLILLGLPIFYFLWALTVVVASRFVTAAPPL</sequence>
<comment type="caution">
    <text evidence="2">The sequence shown here is derived from an EMBL/GenBank/DDBJ whole genome shotgun (WGS) entry which is preliminary data.</text>
</comment>
<protein>
    <recommendedName>
        <fullName evidence="4">DUF805 domain-containing protein</fullName>
    </recommendedName>
</protein>
<feature type="transmembrane region" description="Helical" evidence="1">
    <location>
        <begin position="12"/>
        <end position="32"/>
    </location>
</feature>
<evidence type="ECO:0008006" key="4">
    <source>
        <dbReference type="Google" id="ProtNLM"/>
    </source>
</evidence>
<feature type="transmembrane region" description="Helical" evidence="1">
    <location>
        <begin position="66"/>
        <end position="89"/>
    </location>
</feature>